<dbReference type="eggNOG" id="ENOG502T6XU">
    <property type="taxonomic scope" value="Eukaryota"/>
</dbReference>
<comment type="similarity">
    <text evidence="2">Belongs to the PBP/GOBP family.</text>
</comment>
<keyword evidence="7" id="KW-1185">Reference proteome</keyword>
<feature type="domain" description="OBP47-like" evidence="5">
    <location>
        <begin position="66"/>
        <end position="189"/>
    </location>
</feature>
<dbReference type="GO" id="GO:0005576">
    <property type="term" value="C:extracellular region"/>
    <property type="evidence" value="ECO:0007669"/>
    <property type="project" value="UniProtKB-SubCell"/>
</dbReference>
<feature type="signal peptide" evidence="4">
    <location>
        <begin position="1"/>
        <end position="21"/>
    </location>
</feature>
<organism evidence="6 7">
    <name type="scientific">Drosophila virilis</name>
    <name type="common">Fruit fly</name>
    <dbReference type="NCBI Taxonomy" id="7244"/>
    <lineage>
        <taxon>Eukaryota</taxon>
        <taxon>Metazoa</taxon>
        <taxon>Ecdysozoa</taxon>
        <taxon>Arthropoda</taxon>
        <taxon>Hexapoda</taxon>
        <taxon>Insecta</taxon>
        <taxon>Pterygota</taxon>
        <taxon>Neoptera</taxon>
        <taxon>Endopterygota</taxon>
        <taxon>Diptera</taxon>
        <taxon>Brachycera</taxon>
        <taxon>Muscomorpha</taxon>
        <taxon>Ephydroidea</taxon>
        <taxon>Drosophilidae</taxon>
        <taxon>Drosophila</taxon>
    </lineage>
</organism>
<protein>
    <submittedName>
        <fullName evidence="6">Odorant-binding protein 93a</fullName>
    </submittedName>
</protein>
<evidence type="ECO:0000259" key="5">
    <source>
        <dbReference type="Pfam" id="PF22651"/>
    </source>
</evidence>
<evidence type="ECO:0000256" key="1">
    <source>
        <dbReference type="ARBA" id="ARBA00004613"/>
    </source>
</evidence>
<evidence type="ECO:0000256" key="3">
    <source>
        <dbReference type="ARBA" id="ARBA00022525"/>
    </source>
</evidence>
<accession>B4LZ73</accession>
<dbReference type="HOGENOM" id="CLU_120152_1_0_1"/>
<evidence type="ECO:0000313" key="7">
    <source>
        <dbReference type="Proteomes" id="UP000008792"/>
    </source>
</evidence>
<dbReference type="InParanoid" id="B4LZ73"/>
<name>B4LZ73_DROVI</name>
<dbReference type="KEGG" id="dvi:6629650"/>
<proteinExistence type="inferred from homology"/>
<keyword evidence="3" id="KW-0964">Secreted</keyword>
<gene>
    <name evidence="6" type="primary">Dvir\Obp93a</name>
    <name evidence="6" type="ORF">Dvir_GJ23284</name>
</gene>
<evidence type="ECO:0000256" key="2">
    <source>
        <dbReference type="ARBA" id="ARBA00008098"/>
    </source>
</evidence>
<dbReference type="OMA" id="CDQAKQP"/>
<dbReference type="OrthoDB" id="8118963at2759"/>
<evidence type="ECO:0000313" key="6">
    <source>
        <dbReference type="EMBL" id="EDW67080.1"/>
    </source>
</evidence>
<dbReference type="InterPro" id="IPR054577">
    <property type="entry name" value="OBP47-like_dom"/>
</dbReference>
<dbReference type="Pfam" id="PF22651">
    <property type="entry name" value="OBP47_like"/>
    <property type="match status" value="1"/>
</dbReference>
<dbReference type="SUPFAM" id="SSF47565">
    <property type="entry name" value="Insect pheromone/odorant-binding proteins"/>
    <property type="match status" value="1"/>
</dbReference>
<dbReference type="Gene3D" id="1.10.238.270">
    <property type="match status" value="1"/>
</dbReference>
<dbReference type="EMBL" id="CH940650">
    <property type="protein sequence ID" value="EDW67080.1"/>
    <property type="molecule type" value="Genomic_DNA"/>
</dbReference>
<reference evidence="6 7" key="1">
    <citation type="journal article" date="2007" name="Nature">
        <title>Evolution of genes and genomes on the Drosophila phylogeny.</title>
        <authorList>
            <consortium name="Drosophila 12 Genomes Consortium"/>
            <person name="Clark A.G."/>
            <person name="Eisen M.B."/>
            <person name="Smith D.R."/>
            <person name="Bergman C.M."/>
            <person name="Oliver B."/>
            <person name="Markow T.A."/>
            <person name="Kaufman T.C."/>
            <person name="Kellis M."/>
            <person name="Gelbart W."/>
            <person name="Iyer V.N."/>
            <person name="Pollard D.A."/>
            <person name="Sackton T.B."/>
            <person name="Larracuente A.M."/>
            <person name="Singh N.D."/>
            <person name="Abad J.P."/>
            <person name="Abt D.N."/>
            <person name="Adryan B."/>
            <person name="Aguade M."/>
            <person name="Akashi H."/>
            <person name="Anderson W.W."/>
            <person name="Aquadro C.F."/>
            <person name="Ardell D.H."/>
            <person name="Arguello R."/>
            <person name="Artieri C.G."/>
            <person name="Barbash D.A."/>
            <person name="Barker D."/>
            <person name="Barsanti P."/>
            <person name="Batterham P."/>
            <person name="Batzoglou S."/>
            <person name="Begun D."/>
            <person name="Bhutkar A."/>
            <person name="Blanco E."/>
            <person name="Bosak S.A."/>
            <person name="Bradley R.K."/>
            <person name="Brand A.D."/>
            <person name="Brent M.R."/>
            <person name="Brooks A.N."/>
            <person name="Brown R.H."/>
            <person name="Butlin R.K."/>
            <person name="Caggese C."/>
            <person name="Calvi B.R."/>
            <person name="Bernardo de Carvalho A."/>
            <person name="Caspi A."/>
            <person name="Castrezana S."/>
            <person name="Celniker S.E."/>
            <person name="Chang J.L."/>
            <person name="Chapple C."/>
            <person name="Chatterji S."/>
            <person name="Chinwalla A."/>
            <person name="Civetta A."/>
            <person name="Clifton S.W."/>
            <person name="Comeron J.M."/>
            <person name="Costello J.C."/>
            <person name="Coyne J.A."/>
            <person name="Daub J."/>
            <person name="David R.G."/>
            <person name="Delcher A.L."/>
            <person name="Delehaunty K."/>
            <person name="Do C.B."/>
            <person name="Ebling H."/>
            <person name="Edwards K."/>
            <person name="Eickbush T."/>
            <person name="Evans J.D."/>
            <person name="Filipski A."/>
            <person name="Findeiss S."/>
            <person name="Freyhult E."/>
            <person name="Fulton L."/>
            <person name="Fulton R."/>
            <person name="Garcia A.C."/>
            <person name="Gardiner A."/>
            <person name="Garfield D.A."/>
            <person name="Garvin B.E."/>
            <person name="Gibson G."/>
            <person name="Gilbert D."/>
            <person name="Gnerre S."/>
            <person name="Godfrey J."/>
            <person name="Good R."/>
            <person name="Gotea V."/>
            <person name="Gravely B."/>
            <person name="Greenberg A.J."/>
            <person name="Griffiths-Jones S."/>
            <person name="Gross S."/>
            <person name="Guigo R."/>
            <person name="Gustafson E.A."/>
            <person name="Haerty W."/>
            <person name="Hahn M.W."/>
            <person name="Halligan D.L."/>
            <person name="Halpern A.L."/>
            <person name="Halter G.M."/>
            <person name="Han M.V."/>
            <person name="Heger A."/>
            <person name="Hillier L."/>
            <person name="Hinrichs A.S."/>
            <person name="Holmes I."/>
            <person name="Hoskins R.A."/>
            <person name="Hubisz M.J."/>
            <person name="Hultmark D."/>
            <person name="Huntley M.A."/>
            <person name="Jaffe D.B."/>
            <person name="Jagadeeshan S."/>
            <person name="Jeck W.R."/>
            <person name="Johnson J."/>
            <person name="Jones C.D."/>
            <person name="Jordan W.C."/>
            <person name="Karpen G.H."/>
            <person name="Kataoka E."/>
            <person name="Keightley P.D."/>
            <person name="Kheradpour P."/>
            <person name="Kirkness E.F."/>
            <person name="Koerich L.B."/>
            <person name="Kristiansen K."/>
            <person name="Kudrna D."/>
            <person name="Kulathinal R.J."/>
            <person name="Kumar S."/>
            <person name="Kwok R."/>
            <person name="Lander E."/>
            <person name="Langley C.H."/>
            <person name="Lapoint R."/>
            <person name="Lazzaro B.P."/>
            <person name="Lee S.J."/>
            <person name="Levesque L."/>
            <person name="Li R."/>
            <person name="Lin C.F."/>
            <person name="Lin M.F."/>
            <person name="Lindblad-Toh K."/>
            <person name="Llopart A."/>
            <person name="Long M."/>
            <person name="Low L."/>
            <person name="Lozovsky E."/>
            <person name="Lu J."/>
            <person name="Luo M."/>
            <person name="Machado C.A."/>
            <person name="Makalowski W."/>
            <person name="Marzo M."/>
            <person name="Matsuda M."/>
            <person name="Matzkin L."/>
            <person name="McAllister B."/>
            <person name="McBride C.S."/>
            <person name="McKernan B."/>
            <person name="McKernan K."/>
            <person name="Mendez-Lago M."/>
            <person name="Minx P."/>
            <person name="Mollenhauer M.U."/>
            <person name="Montooth K."/>
            <person name="Mount S.M."/>
            <person name="Mu X."/>
            <person name="Myers E."/>
            <person name="Negre B."/>
            <person name="Newfeld S."/>
            <person name="Nielsen R."/>
            <person name="Noor M.A."/>
            <person name="O'Grady P."/>
            <person name="Pachter L."/>
            <person name="Papaceit M."/>
            <person name="Parisi M.J."/>
            <person name="Parisi M."/>
            <person name="Parts L."/>
            <person name="Pedersen J.S."/>
            <person name="Pesole G."/>
            <person name="Phillippy A.M."/>
            <person name="Ponting C.P."/>
            <person name="Pop M."/>
            <person name="Porcelli D."/>
            <person name="Powell J.R."/>
            <person name="Prohaska S."/>
            <person name="Pruitt K."/>
            <person name="Puig M."/>
            <person name="Quesneville H."/>
            <person name="Ram K.R."/>
            <person name="Rand D."/>
            <person name="Rasmussen M.D."/>
            <person name="Reed L.K."/>
            <person name="Reenan R."/>
            <person name="Reily A."/>
            <person name="Remington K.A."/>
            <person name="Rieger T.T."/>
            <person name="Ritchie M.G."/>
            <person name="Robin C."/>
            <person name="Rogers Y.H."/>
            <person name="Rohde C."/>
            <person name="Rozas J."/>
            <person name="Rubenfield M.J."/>
            <person name="Ruiz A."/>
            <person name="Russo S."/>
            <person name="Salzberg S.L."/>
            <person name="Sanchez-Gracia A."/>
            <person name="Saranga D.J."/>
            <person name="Sato H."/>
            <person name="Schaeffer S.W."/>
            <person name="Schatz M.C."/>
            <person name="Schlenke T."/>
            <person name="Schwartz R."/>
            <person name="Segarra C."/>
            <person name="Singh R.S."/>
            <person name="Sirot L."/>
            <person name="Sirota M."/>
            <person name="Sisneros N.B."/>
            <person name="Smith C.D."/>
            <person name="Smith T.F."/>
            <person name="Spieth J."/>
            <person name="Stage D.E."/>
            <person name="Stark A."/>
            <person name="Stephan W."/>
            <person name="Strausberg R.L."/>
            <person name="Strempel S."/>
            <person name="Sturgill D."/>
            <person name="Sutton G."/>
            <person name="Sutton G.G."/>
            <person name="Tao W."/>
            <person name="Teichmann S."/>
            <person name="Tobari Y.N."/>
            <person name="Tomimura Y."/>
            <person name="Tsolas J.M."/>
            <person name="Valente V.L."/>
            <person name="Venter E."/>
            <person name="Venter J.C."/>
            <person name="Vicario S."/>
            <person name="Vieira F.G."/>
            <person name="Vilella A.J."/>
            <person name="Villasante A."/>
            <person name="Walenz B."/>
            <person name="Wang J."/>
            <person name="Wasserman M."/>
            <person name="Watts T."/>
            <person name="Wilson D."/>
            <person name="Wilson R.K."/>
            <person name="Wing R.A."/>
            <person name="Wolfner M.F."/>
            <person name="Wong A."/>
            <person name="Wong G.K."/>
            <person name="Wu C.I."/>
            <person name="Wu G."/>
            <person name="Yamamoto D."/>
            <person name="Yang H.P."/>
            <person name="Yang S.P."/>
            <person name="Yorke J.A."/>
            <person name="Yoshida K."/>
            <person name="Zdobnov E."/>
            <person name="Zhang P."/>
            <person name="Zhang Y."/>
            <person name="Zimin A.V."/>
            <person name="Baldwin J."/>
            <person name="Abdouelleil A."/>
            <person name="Abdulkadir J."/>
            <person name="Abebe A."/>
            <person name="Abera B."/>
            <person name="Abreu J."/>
            <person name="Acer S.C."/>
            <person name="Aftuck L."/>
            <person name="Alexander A."/>
            <person name="An P."/>
            <person name="Anderson E."/>
            <person name="Anderson S."/>
            <person name="Arachi H."/>
            <person name="Azer M."/>
            <person name="Bachantsang P."/>
            <person name="Barry A."/>
            <person name="Bayul T."/>
            <person name="Berlin A."/>
            <person name="Bessette D."/>
            <person name="Bloom T."/>
            <person name="Blye J."/>
            <person name="Boguslavskiy L."/>
            <person name="Bonnet C."/>
            <person name="Boukhgalter B."/>
            <person name="Bourzgui I."/>
            <person name="Brown A."/>
            <person name="Cahill P."/>
            <person name="Channer S."/>
            <person name="Cheshatsang Y."/>
            <person name="Chuda L."/>
            <person name="Citroen M."/>
            <person name="Collymore A."/>
            <person name="Cooke P."/>
            <person name="Costello M."/>
            <person name="D'Aco K."/>
            <person name="Daza R."/>
            <person name="De Haan G."/>
            <person name="DeGray S."/>
            <person name="DeMaso C."/>
            <person name="Dhargay N."/>
            <person name="Dooley K."/>
            <person name="Dooley E."/>
            <person name="Doricent M."/>
            <person name="Dorje P."/>
            <person name="Dorjee K."/>
            <person name="Dupes A."/>
            <person name="Elong R."/>
            <person name="Falk J."/>
            <person name="Farina A."/>
            <person name="Faro S."/>
            <person name="Ferguson D."/>
            <person name="Fisher S."/>
            <person name="Foley C.D."/>
            <person name="Franke A."/>
            <person name="Friedrich D."/>
            <person name="Gadbois L."/>
            <person name="Gearin G."/>
            <person name="Gearin C.R."/>
            <person name="Giannoukos G."/>
            <person name="Goode T."/>
            <person name="Graham J."/>
            <person name="Grandbois E."/>
            <person name="Grewal S."/>
            <person name="Gyaltsen K."/>
            <person name="Hafez N."/>
            <person name="Hagos B."/>
            <person name="Hall J."/>
            <person name="Henson C."/>
            <person name="Hollinger A."/>
            <person name="Honan T."/>
            <person name="Huard M.D."/>
            <person name="Hughes L."/>
            <person name="Hurhula B."/>
            <person name="Husby M.E."/>
            <person name="Kamat A."/>
            <person name="Kanga B."/>
            <person name="Kashin S."/>
            <person name="Khazanovich D."/>
            <person name="Kisner P."/>
            <person name="Lance K."/>
            <person name="Lara M."/>
            <person name="Lee W."/>
            <person name="Lennon N."/>
            <person name="Letendre F."/>
            <person name="LeVine R."/>
            <person name="Lipovsky A."/>
            <person name="Liu X."/>
            <person name="Liu J."/>
            <person name="Liu S."/>
            <person name="Lokyitsang T."/>
            <person name="Lokyitsang Y."/>
            <person name="Lubonja R."/>
            <person name="Lui A."/>
            <person name="MacDonald P."/>
            <person name="Magnisalis V."/>
            <person name="Maru K."/>
            <person name="Matthews C."/>
            <person name="McCusker W."/>
            <person name="McDonough S."/>
            <person name="Mehta T."/>
            <person name="Meldrim J."/>
            <person name="Meneus L."/>
            <person name="Mihai O."/>
            <person name="Mihalev A."/>
            <person name="Mihova T."/>
            <person name="Mittelman R."/>
            <person name="Mlenga V."/>
            <person name="Montmayeur A."/>
            <person name="Mulrain L."/>
            <person name="Navidi A."/>
            <person name="Naylor J."/>
            <person name="Negash T."/>
            <person name="Nguyen T."/>
            <person name="Nguyen N."/>
            <person name="Nicol R."/>
            <person name="Norbu C."/>
            <person name="Norbu N."/>
            <person name="Novod N."/>
            <person name="O'Neill B."/>
            <person name="Osman S."/>
            <person name="Markiewicz E."/>
            <person name="Oyono O.L."/>
            <person name="Patti C."/>
            <person name="Phunkhang P."/>
            <person name="Pierre F."/>
            <person name="Priest M."/>
            <person name="Raghuraman S."/>
            <person name="Rege F."/>
            <person name="Reyes R."/>
            <person name="Rise C."/>
            <person name="Rogov P."/>
            <person name="Ross K."/>
            <person name="Ryan E."/>
            <person name="Settipalli S."/>
            <person name="Shea T."/>
            <person name="Sherpa N."/>
            <person name="Shi L."/>
            <person name="Shih D."/>
            <person name="Sparrow T."/>
            <person name="Spaulding J."/>
            <person name="Stalker J."/>
            <person name="Stange-Thomann N."/>
            <person name="Stavropoulos S."/>
            <person name="Stone C."/>
            <person name="Strader C."/>
            <person name="Tesfaye S."/>
            <person name="Thomson T."/>
            <person name="Thoulutsang Y."/>
            <person name="Thoulutsang D."/>
            <person name="Topham K."/>
            <person name="Topping I."/>
            <person name="Tsamla T."/>
            <person name="Vassiliev H."/>
            <person name="Vo A."/>
            <person name="Wangchuk T."/>
            <person name="Wangdi T."/>
            <person name="Weiand M."/>
            <person name="Wilkinson J."/>
            <person name="Wilson A."/>
            <person name="Yadav S."/>
            <person name="Young G."/>
            <person name="Yu Q."/>
            <person name="Zembek L."/>
            <person name="Zhong D."/>
            <person name="Zimmer A."/>
            <person name="Zwirko Z."/>
            <person name="Jaffe D.B."/>
            <person name="Alvarez P."/>
            <person name="Brockman W."/>
            <person name="Butler J."/>
            <person name="Chin C."/>
            <person name="Gnerre S."/>
            <person name="Grabherr M."/>
            <person name="Kleber M."/>
            <person name="Mauceli E."/>
            <person name="MacCallum I."/>
        </authorList>
    </citation>
    <scope>NUCLEOTIDE SEQUENCE [LARGE SCALE GENOMIC DNA]</scope>
    <source>
        <strain evidence="7">Tucson 15010-1051.87</strain>
    </source>
</reference>
<dbReference type="AlphaFoldDB" id="B4LZ73"/>
<dbReference type="PANTHER" id="PTHR21066">
    <property type="entry name" value="ODORANT-BINDING PROTEIN 59A-RELATED"/>
    <property type="match status" value="1"/>
</dbReference>
<dbReference type="Proteomes" id="UP000008792">
    <property type="component" value="Unassembled WGS sequence"/>
</dbReference>
<dbReference type="InterPro" id="IPR052295">
    <property type="entry name" value="Odorant-binding_protein"/>
</dbReference>
<comment type="subcellular location">
    <subcellularLocation>
        <location evidence="1">Secreted</location>
    </subcellularLocation>
</comment>
<dbReference type="PhylomeDB" id="B4LZ73"/>
<dbReference type="PANTHER" id="PTHR21066:SF15">
    <property type="entry name" value="GH25962P-RELATED"/>
    <property type="match status" value="1"/>
</dbReference>
<dbReference type="InterPro" id="IPR036728">
    <property type="entry name" value="PBP_GOBP_sf"/>
</dbReference>
<keyword evidence="4" id="KW-0732">Signal</keyword>
<dbReference type="GO" id="GO:0005549">
    <property type="term" value="F:odorant binding"/>
    <property type="evidence" value="ECO:0007669"/>
    <property type="project" value="InterPro"/>
</dbReference>
<dbReference type="FunCoup" id="B4LZ73">
    <property type="interactions" value="7"/>
</dbReference>
<feature type="chain" id="PRO_5002813438" evidence="4">
    <location>
        <begin position="22"/>
        <end position="201"/>
    </location>
</feature>
<evidence type="ECO:0000256" key="4">
    <source>
        <dbReference type="SAM" id="SignalP"/>
    </source>
</evidence>
<sequence length="201" mass="22800">MYFNYLILFFLLVLPVLKSEAASANITSCDKAKKQPKLLSSCCNVPRNDQFSKSCRKSLLSQTNLTTNNGETRNLKSDKVALHACIAECVFKKNGYLLSNGTVNLPVMQRSLEQRYKKDAVLSNLIVKSLKRCVDYAQSRTQQFQWLHAKDNCDYYPATLLACIMEQVYQNCPASIWKNTVDCVGMRDYLIACNDVKSGRK</sequence>